<dbReference type="EMBL" id="OY660869">
    <property type="protein sequence ID" value="CAJ1057768.1"/>
    <property type="molecule type" value="Genomic_DNA"/>
</dbReference>
<evidence type="ECO:0000313" key="1">
    <source>
        <dbReference type="EMBL" id="CAJ1057768.1"/>
    </source>
</evidence>
<evidence type="ECO:0008006" key="3">
    <source>
        <dbReference type="Google" id="ProtNLM"/>
    </source>
</evidence>
<protein>
    <recommendedName>
        <fullName evidence="3">SGNH hydrolase-type esterase domain-containing protein</fullName>
    </recommendedName>
</protein>
<dbReference type="SUPFAM" id="SSF52266">
    <property type="entry name" value="SGNH hydrolase"/>
    <property type="match status" value="1"/>
</dbReference>
<dbReference type="Proteomes" id="UP001178508">
    <property type="component" value="Chromosome 6"/>
</dbReference>
<reference evidence="1" key="1">
    <citation type="submission" date="2023-08" db="EMBL/GenBank/DDBJ databases">
        <authorList>
            <person name="Alioto T."/>
            <person name="Alioto T."/>
            <person name="Gomez Garrido J."/>
        </authorList>
    </citation>
    <scope>NUCLEOTIDE SEQUENCE</scope>
</reference>
<name>A0AAV1F9Q9_XYRNO</name>
<sequence length="156" mass="17538">MVRHVRVHGGRTFCRLGARIKEVESSALQMCAQHSSASTLVLDARIGDIKDQQSETLKRDFISMVDHMLDTGKRLIISGPLPPTRYGDVTNSRLRQLDLWLKGFCLGRSIPYVDSFIAFLNRPHLFKSDGLHPNQEGSRLLSVNIDLMLRSCTTTS</sequence>
<evidence type="ECO:0000313" key="2">
    <source>
        <dbReference type="Proteomes" id="UP001178508"/>
    </source>
</evidence>
<organism evidence="1 2">
    <name type="scientific">Xyrichtys novacula</name>
    <name type="common">Pearly razorfish</name>
    <name type="synonym">Hemipteronotus novacula</name>
    <dbReference type="NCBI Taxonomy" id="13765"/>
    <lineage>
        <taxon>Eukaryota</taxon>
        <taxon>Metazoa</taxon>
        <taxon>Chordata</taxon>
        <taxon>Craniata</taxon>
        <taxon>Vertebrata</taxon>
        <taxon>Euteleostomi</taxon>
        <taxon>Actinopterygii</taxon>
        <taxon>Neopterygii</taxon>
        <taxon>Teleostei</taxon>
        <taxon>Neoteleostei</taxon>
        <taxon>Acanthomorphata</taxon>
        <taxon>Eupercaria</taxon>
        <taxon>Labriformes</taxon>
        <taxon>Labridae</taxon>
        <taxon>Xyrichtys</taxon>
    </lineage>
</organism>
<proteinExistence type="predicted"/>
<accession>A0AAV1F9Q9</accession>
<keyword evidence="2" id="KW-1185">Reference proteome</keyword>
<dbReference type="AlphaFoldDB" id="A0AAV1F9Q9"/>
<gene>
    <name evidence="1" type="ORF">XNOV1_A030879</name>
</gene>
<dbReference type="Gene3D" id="3.40.50.12700">
    <property type="match status" value="1"/>
</dbReference>